<dbReference type="GO" id="GO:0005524">
    <property type="term" value="F:ATP binding"/>
    <property type="evidence" value="ECO:0007669"/>
    <property type="project" value="UniProtKB-KW"/>
</dbReference>
<dbReference type="PROSITE" id="PS50893">
    <property type="entry name" value="ABC_TRANSPORTER_2"/>
    <property type="match status" value="1"/>
</dbReference>
<gene>
    <name evidence="6" type="ORF">E8M01_20210</name>
</gene>
<dbReference type="GO" id="GO:0022857">
    <property type="term" value="F:transmembrane transporter activity"/>
    <property type="evidence" value="ECO:0007669"/>
    <property type="project" value="InterPro"/>
</dbReference>
<dbReference type="OrthoDB" id="9802264at2"/>
<feature type="domain" description="ABC transporter" evidence="5">
    <location>
        <begin position="15"/>
        <end position="245"/>
    </location>
</feature>
<name>A0A4D7B7M2_9HYPH</name>
<dbReference type="InterPro" id="IPR027417">
    <property type="entry name" value="P-loop_NTPase"/>
</dbReference>
<dbReference type="Gene3D" id="2.40.50.100">
    <property type="match status" value="1"/>
</dbReference>
<dbReference type="PANTHER" id="PTHR42781">
    <property type="entry name" value="SPERMIDINE/PUTRESCINE IMPORT ATP-BINDING PROTEIN POTA"/>
    <property type="match status" value="1"/>
</dbReference>
<evidence type="ECO:0000259" key="5">
    <source>
        <dbReference type="PROSITE" id="PS50893"/>
    </source>
</evidence>
<dbReference type="PANTHER" id="PTHR42781:SF4">
    <property type="entry name" value="SPERMIDINE_PUTRESCINE IMPORT ATP-BINDING PROTEIN POTA"/>
    <property type="match status" value="1"/>
</dbReference>
<comment type="similarity">
    <text evidence="1">Belongs to the ABC transporter superfamily.</text>
</comment>
<keyword evidence="7" id="KW-1185">Reference proteome</keyword>
<dbReference type="Pfam" id="PF00005">
    <property type="entry name" value="ABC_tran"/>
    <property type="match status" value="1"/>
</dbReference>
<evidence type="ECO:0000256" key="3">
    <source>
        <dbReference type="ARBA" id="ARBA00022741"/>
    </source>
</evidence>
<evidence type="ECO:0000256" key="4">
    <source>
        <dbReference type="ARBA" id="ARBA00022840"/>
    </source>
</evidence>
<dbReference type="Gene3D" id="3.40.50.300">
    <property type="entry name" value="P-loop containing nucleotide triphosphate hydrolases"/>
    <property type="match status" value="1"/>
</dbReference>
<dbReference type="RefSeq" id="WP_136961782.1">
    <property type="nucleotide sequence ID" value="NZ_CP039690.1"/>
</dbReference>
<dbReference type="SUPFAM" id="SSF52540">
    <property type="entry name" value="P-loop containing nucleoside triphosphate hydrolases"/>
    <property type="match status" value="1"/>
</dbReference>
<dbReference type="GO" id="GO:0015847">
    <property type="term" value="P:putrescine transport"/>
    <property type="evidence" value="ECO:0007669"/>
    <property type="project" value="UniProtKB-ARBA"/>
</dbReference>
<dbReference type="SMART" id="SM00382">
    <property type="entry name" value="AAA"/>
    <property type="match status" value="1"/>
</dbReference>
<protein>
    <submittedName>
        <fullName evidence="6">ABC transporter ATP-binding protein</fullName>
    </submittedName>
</protein>
<organism evidence="6 7">
    <name type="scientific">Phreatobacter stygius</name>
    <dbReference type="NCBI Taxonomy" id="1940610"/>
    <lineage>
        <taxon>Bacteria</taxon>
        <taxon>Pseudomonadati</taxon>
        <taxon>Pseudomonadota</taxon>
        <taxon>Alphaproteobacteria</taxon>
        <taxon>Hyphomicrobiales</taxon>
        <taxon>Phreatobacteraceae</taxon>
        <taxon>Phreatobacter</taxon>
    </lineage>
</organism>
<accession>A0A4D7B7M2</accession>
<dbReference type="InterPro" id="IPR008995">
    <property type="entry name" value="Mo/tungstate-bd_C_term_dom"/>
</dbReference>
<dbReference type="AlphaFoldDB" id="A0A4D7B7M2"/>
<dbReference type="GO" id="GO:0016887">
    <property type="term" value="F:ATP hydrolysis activity"/>
    <property type="evidence" value="ECO:0007669"/>
    <property type="project" value="InterPro"/>
</dbReference>
<evidence type="ECO:0000256" key="1">
    <source>
        <dbReference type="ARBA" id="ARBA00005417"/>
    </source>
</evidence>
<reference evidence="6 7" key="1">
    <citation type="submission" date="2019-04" db="EMBL/GenBank/DDBJ databases">
        <title>Phreatobacter aquaticus sp. nov.</title>
        <authorList>
            <person name="Choi A."/>
        </authorList>
    </citation>
    <scope>NUCLEOTIDE SEQUENCE [LARGE SCALE GENOMIC DNA]</scope>
    <source>
        <strain evidence="6 7">KCTC 52518</strain>
    </source>
</reference>
<dbReference type="InterPro" id="IPR013611">
    <property type="entry name" value="Transp-assoc_OB_typ2"/>
</dbReference>
<evidence type="ECO:0000313" key="6">
    <source>
        <dbReference type="EMBL" id="QCI66338.1"/>
    </source>
</evidence>
<keyword evidence="2" id="KW-0813">Transport</keyword>
<sequence length="371" mass="39521">MSERTIVTDQSQAFLAVDRLSKRYGDIAAIDDMSLAIPRGEFLTLLGPSGSGKTTLLMAIAGFVTPSAGSIRLEGREIGGLPPEKRDLGVVFQGYALFPHMTVAENIAFPLEVRRLPRAEIDRLVAAALDTVQLGQHAARRPAQLSGGQQQRVALARALVFSPPLILLDEPLSALDKQLRGQLQEELKSLHRRLGATFINVTHDQDEALSMSTLIAVVNHGRIVQVGTPLDVYERPRTVFVANFVGRSNIVEAEIKGGEGDGRIALAAAGTTLISSNPAGQAAGTKIAVSLRPEKLTVGLGDAEGPNRIRGTIADYTYHGNSTQLVVATPLGALRVEEQTWRIGFPLANGLAVSLSWAEDAPVIVAPDQAA</sequence>
<dbReference type="Pfam" id="PF08402">
    <property type="entry name" value="TOBE_2"/>
    <property type="match status" value="1"/>
</dbReference>
<evidence type="ECO:0000256" key="2">
    <source>
        <dbReference type="ARBA" id="ARBA00022448"/>
    </source>
</evidence>
<proteinExistence type="inferred from homology"/>
<dbReference type="FunFam" id="3.40.50.300:FF:000133">
    <property type="entry name" value="Spermidine/putrescine import ATP-binding protein PotA"/>
    <property type="match status" value="1"/>
</dbReference>
<dbReference type="InterPro" id="IPR003439">
    <property type="entry name" value="ABC_transporter-like_ATP-bd"/>
</dbReference>
<keyword evidence="3" id="KW-0547">Nucleotide-binding</keyword>
<dbReference type="KEGG" id="pstg:E8M01_20210"/>
<evidence type="ECO:0000313" key="7">
    <source>
        <dbReference type="Proteomes" id="UP000298781"/>
    </source>
</evidence>
<dbReference type="PROSITE" id="PS00211">
    <property type="entry name" value="ABC_TRANSPORTER_1"/>
    <property type="match status" value="1"/>
</dbReference>
<keyword evidence="4 6" id="KW-0067">ATP-binding</keyword>
<dbReference type="EMBL" id="CP039690">
    <property type="protein sequence ID" value="QCI66338.1"/>
    <property type="molecule type" value="Genomic_DNA"/>
</dbReference>
<dbReference type="GO" id="GO:0043190">
    <property type="term" value="C:ATP-binding cassette (ABC) transporter complex"/>
    <property type="evidence" value="ECO:0007669"/>
    <property type="project" value="InterPro"/>
</dbReference>
<dbReference type="InterPro" id="IPR003593">
    <property type="entry name" value="AAA+_ATPase"/>
</dbReference>
<dbReference type="InterPro" id="IPR050093">
    <property type="entry name" value="ABC_SmlMolc_Importer"/>
</dbReference>
<dbReference type="Proteomes" id="UP000298781">
    <property type="component" value="Chromosome"/>
</dbReference>
<dbReference type="InterPro" id="IPR017871">
    <property type="entry name" value="ABC_transporter-like_CS"/>
</dbReference>
<dbReference type="SUPFAM" id="SSF50331">
    <property type="entry name" value="MOP-like"/>
    <property type="match status" value="1"/>
</dbReference>